<sequence>MLGHHSLSMSCIPSSELFDVPDGFDHCASPVCLSTGDVVGLSFTAQMGLVSALAVIALLGHVAINYTKILRGKTKPPPNLIRTNIDGLMLNLLIADLIMSLGAILDIHWASKSQVSCGQVCNAQGAIQLLGETSVALFTLAITLLTFISVFRGRAVKTRVWIWASIVVGVWVFGALWAGIGGTLDKFYAPTPYWCWISKKYQAQRIGAEYVWLWVSGFGSILLYTPLFLILRGNIEWDPVIGWVSLKWRWKREERTSGNTFLWYPLAYTITVLPLSIIRWITFSGGQVNAAASFVAVCIFNLSGAVNVGLIVFTRANVLLLEHGPRRGIGSQSNSTRLPDEDPMQGQTGFGGVRVLNRRDSSIIRQDINQQREGVLLDDLGLKSGSRDLPTSLANTTQPVEIGPGRVYLESLGIRRS</sequence>
<evidence type="ECO:0008006" key="8">
    <source>
        <dbReference type="Google" id="ProtNLM"/>
    </source>
</evidence>
<accession>A0A8H3CVM4</accession>
<organism evidence="6 7">
    <name type="scientific">Rhizoctonia solani</name>
    <dbReference type="NCBI Taxonomy" id="456999"/>
    <lineage>
        <taxon>Eukaryota</taxon>
        <taxon>Fungi</taxon>
        <taxon>Dikarya</taxon>
        <taxon>Basidiomycota</taxon>
        <taxon>Agaricomycotina</taxon>
        <taxon>Agaricomycetes</taxon>
        <taxon>Cantharellales</taxon>
        <taxon>Ceratobasidiaceae</taxon>
        <taxon>Rhizoctonia</taxon>
    </lineage>
</organism>
<reference evidence="6" key="1">
    <citation type="submission" date="2021-01" db="EMBL/GenBank/DDBJ databases">
        <authorList>
            <person name="Kaushik A."/>
        </authorList>
    </citation>
    <scope>NUCLEOTIDE SEQUENCE</scope>
    <source>
        <strain evidence="6">AG6-10EEA</strain>
    </source>
</reference>
<dbReference type="GO" id="GO:0005886">
    <property type="term" value="C:plasma membrane"/>
    <property type="evidence" value="ECO:0007669"/>
    <property type="project" value="TreeGrafter"/>
</dbReference>
<dbReference type="Gene3D" id="1.20.1070.10">
    <property type="entry name" value="Rhodopsin 7-helix transmembrane proteins"/>
    <property type="match status" value="1"/>
</dbReference>
<evidence type="ECO:0000256" key="2">
    <source>
        <dbReference type="ARBA" id="ARBA00022692"/>
    </source>
</evidence>
<comment type="subcellular location">
    <subcellularLocation>
        <location evidence="1">Membrane</location>
        <topology evidence="1">Multi-pass membrane protein</topology>
    </subcellularLocation>
</comment>
<evidence type="ECO:0000256" key="5">
    <source>
        <dbReference type="SAM" id="Phobius"/>
    </source>
</evidence>
<evidence type="ECO:0000256" key="1">
    <source>
        <dbReference type="ARBA" id="ARBA00004141"/>
    </source>
</evidence>
<evidence type="ECO:0000256" key="4">
    <source>
        <dbReference type="ARBA" id="ARBA00023136"/>
    </source>
</evidence>
<proteinExistence type="predicted"/>
<dbReference type="PANTHER" id="PTHR23112">
    <property type="entry name" value="G PROTEIN-COUPLED RECEPTOR 157-RELATED"/>
    <property type="match status" value="1"/>
</dbReference>
<feature type="transmembrane region" description="Helical" evidence="5">
    <location>
        <begin position="129"/>
        <end position="148"/>
    </location>
</feature>
<evidence type="ECO:0000313" key="7">
    <source>
        <dbReference type="Proteomes" id="UP000663853"/>
    </source>
</evidence>
<dbReference type="SUPFAM" id="SSF81321">
    <property type="entry name" value="Family A G protein-coupled receptor-like"/>
    <property type="match status" value="1"/>
</dbReference>
<dbReference type="PANTHER" id="PTHR23112:SF37">
    <property type="entry name" value="G PROTEIN-COUPLED RECEPTOR GPR1"/>
    <property type="match status" value="1"/>
</dbReference>
<comment type="caution">
    <text evidence="6">The sequence shown here is derived from an EMBL/GenBank/DDBJ whole genome shotgun (WGS) entry which is preliminary data.</text>
</comment>
<evidence type="ECO:0000313" key="6">
    <source>
        <dbReference type="EMBL" id="CAE6495440.1"/>
    </source>
</evidence>
<keyword evidence="4 5" id="KW-0472">Membrane</keyword>
<feature type="transmembrane region" description="Helical" evidence="5">
    <location>
        <begin position="88"/>
        <end position="109"/>
    </location>
</feature>
<gene>
    <name evidence="6" type="ORF">RDB_LOCUS105821</name>
</gene>
<feature type="transmembrane region" description="Helical" evidence="5">
    <location>
        <begin position="43"/>
        <end position="67"/>
    </location>
</feature>
<keyword evidence="2 5" id="KW-0812">Transmembrane</keyword>
<dbReference type="CDD" id="cd00637">
    <property type="entry name" value="7tm_classA_rhodopsin-like"/>
    <property type="match status" value="1"/>
</dbReference>
<dbReference type="GO" id="GO:0004930">
    <property type="term" value="F:G protein-coupled receptor activity"/>
    <property type="evidence" value="ECO:0007669"/>
    <property type="project" value="TreeGrafter"/>
</dbReference>
<name>A0A8H3CVM4_9AGAM</name>
<keyword evidence="3 5" id="KW-1133">Transmembrane helix</keyword>
<dbReference type="GO" id="GO:0007189">
    <property type="term" value="P:adenylate cyclase-activating G protein-coupled receptor signaling pathway"/>
    <property type="evidence" value="ECO:0007669"/>
    <property type="project" value="TreeGrafter"/>
</dbReference>
<dbReference type="EMBL" id="CAJMXA010003434">
    <property type="protein sequence ID" value="CAE6495440.1"/>
    <property type="molecule type" value="Genomic_DNA"/>
</dbReference>
<feature type="transmembrane region" description="Helical" evidence="5">
    <location>
        <begin position="261"/>
        <end position="282"/>
    </location>
</feature>
<feature type="transmembrane region" description="Helical" evidence="5">
    <location>
        <begin position="288"/>
        <end position="313"/>
    </location>
</feature>
<protein>
    <recommendedName>
        <fullName evidence="8">Glucose receptor Git3 N-terminal domain-containing protein</fullName>
    </recommendedName>
</protein>
<feature type="transmembrane region" description="Helical" evidence="5">
    <location>
        <begin position="160"/>
        <end position="180"/>
    </location>
</feature>
<dbReference type="Proteomes" id="UP000663853">
    <property type="component" value="Unassembled WGS sequence"/>
</dbReference>
<dbReference type="AlphaFoldDB" id="A0A8H3CVM4"/>
<feature type="transmembrane region" description="Helical" evidence="5">
    <location>
        <begin position="211"/>
        <end position="231"/>
    </location>
</feature>
<evidence type="ECO:0000256" key="3">
    <source>
        <dbReference type="ARBA" id="ARBA00022989"/>
    </source>
</evidence>